<evidence type="ECO:0000259" key="2">
    <source>
        <dbReference type="Pfam" id="PF01266"/>
    </source>
</evidence>
<dbReference type="SUPFAM" id="SSF103025">
    <property type="entry name" value="Folate-binding domain"/>
    <property type="match status" value="1"/>
</dbReference>
<evidence type="ECO:0000259" key="5">
    <source>
        <dbReference type="Pfam" id="PF16350"/>
    </source>
</evidence>
<feature type="domain" description="Aminomethyltransferase C-terminal" evidence="4">
    <location>
        <begin position="712"/>
        <end position="796"/>
    </location>
</feature>
<feature type="domain" description="FAD dependent oxidoreductase" evidence="2">
    <location>
        <begin position="1"/>
        <end position="350"/>
    </location>
</feature>
<proteinExistence type="inferred from homology"/>
<evidence type="ECO:0000313" key="6">
    <source>
        <dbReference type="EMBL" id="GAA1139300.1"/>
    </source>
</evidence>
<dbReference type="InterPro" id="IPR036188">
    <property type="entry name" value="FAD/NAD-bd_sf"/>
</dbReference>
<dbReference type="SUPFAM" id="SSF101790">
    <property type="entry name" value="Aminomethyltransferase beta-barrel domain"/>
    <property type="match status" value="1"/>
</dbReference>
<dbReference type="PANTHER" id="PTHR43757">
    <property type="entry name" value="AMINOMETHYLTRANSFERASE"/>
    <property type="match status" value="1"/>
</dbReference>
<comment type="caution">
    <text evidence="6">The sequence shown here is derived from an EMBL/GenBank/DDBJ whole genome shotgun (WGS) entry which is preliminary data.</text>
</comment>
<evidence type="ECO:0000259" key="3">
    <source>
        <dbReference type="Pfam" id="PF01571"/>
    </source>
</evidence>
<dbReference type="Pfam" id="PF01571">
    <property type="entry name" value="GCV_T"/>
    <property type="match status" value="1"/>
</dbReference>
<dbReference type="InterPro" id="IPR032503">
    <property type="entry name" value="FAO_M"/>
</dbReference>
<gene>
    <name evidence="6" type="ORF">GCM10009606_18720</name>
</gene>
<evidence type="ECO:0000313" key="7">
    <source>
        <dbReference type="Proteomes" id="UP001499979"/>
    </source>
</evidence>
<comment type="similarity">
    <text evidence="1">Belongs to the GcvT family.</text>
</comment>
<dbReference type="Pfam" id="PF01266">
    <property type="entry name" value="DAO"/>
    <property type="match status" value="1"/>
</dbReference>
<accession>A0ABN1UCZ9</accession>
<organism evidence="6 7">
    <name type="scientific">Nocardioides aquiterrae</name>
    <dbReference type="NCBI Taxonomy" id="203799"/>
    <lineage>
        <taxon>Bacteria</taxon>
        <taxon>Bacillati</taxon>
        <taxon>Actinomycetota</taxon>
        <taxon>Actinomycetes</taxon>
        <taxon>Propionibacteriales</taxon>
        <taxon>Nocardioidaceae</taxon>
        <taxon>Nocardioides</taxon>
    </lineage>
</organism>
<dbReference type="Gene3D" id="2.40.30.110">
    <property type="entry name" value="Aminomethyltransferase beta-barrel domains"/>
    <property type="match status" value="1"/>
</dbReference>
<feature type="domain" description="GCVT N-terminal" evidence="3">
    <location>
        <begin position="410"/>
        <end position="686"/>
    </location>
</feature>
<protein>
    <submittedName>
        <fullName evidence="6">FAD-dependent oxidoreductase</fullName>
    </submittedName>
</protein>
<dbReference type="Gene3D" id="3.30.1360.120">
    <property type="entry name" value="Probable tRNA modification gtpase trme, domain 1"/>
    <property type="match status" value="1"/>
</dbReference>
<keyword evidence="7" id="KW-1185">Reference proteome</keyword>
<name>A0ABN1UCZ9_9ACTN</name>
<dbReference type="PANTHER" id="PTHR43757:SF15">
    <property type="entry name" value="PYRUVATE DEHYDROGENASE PHOSPHATASE REGULATORY SUBUNIT, MITOCHONDRIAL-LIKE"/>
    <property type="match status" value="1"/>
</dbReference>
<dbReference type="InterPro" id="IPR013977">
    <property type="entry name" value="GcvT_C"/>
</dbReference>
<dbReference type="InterPro" id="IPR006076">
    <property type="entry name" value="FAD-dep_OxRdtase"/>
</dbReference>
<dbReference type="Gene3D" id="3.50.50.60">
    <property type="entry name" value="FAD/NAD(P)-binding domain"/>
    <property type="match status" value="1"/>
</dbReference>
<dbReference type="Proteomes" id="UP001499979">
    <property type="component" value="Unassembled WGS sequence"/>
</dbReference>
<dbReference type="EMBL" id="BAAAJE010000006">
    <property type="protein sequence ID" value="GAA1139300.1"/>
    <property type="molecule type" value="Genomic_DNA"/>
</dbReference>
<dbReference type="Pfam" id="PF16350">
    <property type="entry name" value="FAO_M"/>
    <property type="match status" value="1"/>
</dbReference>
<feature type="domain" description="FAD dependent oxidoreductase central" evidence="5">
    <location>
        <begin position="353"/>
        <end position="405"/>
    </location>
</feature>
<dbReference type="InterPro" id="IPR029043">
    <property type="entry name" value="GcvT/YgfZ_C"/>
</dbReference>
<dbReference type="InterPro" id="IPR027266">
    <property type="entry name" value="TrmE/GcvT-like"/>
</dbReference>
<dbReference type="SUPFAM" id="SSF54373">
    <property type="entry name" value="FAD-linked reductases, C-terminal domain"/>
    <property type="match status" value="1"/>
</dbReference>
<dbReference type="InterPro" id="IPR006222">
    <property type="entry name" value="GCVT_N"/>
</dbReference>
<dbReference type="InterPro" id="IPR028896">
    <property type="entry name" value="GcvT/YgfZ/DmdA"/>
</dbReference>
<dbReference type="Gene3D" id="3.30.9.10">
    <property type="entry name" value="D-Amino Acid Oxidase, subunit A, domain 2"/>
    <property type="match status" value="1"/>
</dbReference>
<evidence type="ECO:0000259" key="4">
    <source>
        <dbReference type="Pfam" id="PF08669"/>
    </source>
</evidence>
<evidence type="ECO:0000256" key="1">
    <source>
        <dbReference type="ARBA" id="ARBA00008609"/>
    </source>
</evidence>
<dbReference type="Gene3D" id="3.30.70.1400">
    <property type="entry name" value="Aminomethyltransferase beta-barrel domains"/>
    <property type="match status" value="1"/>
</dbReference>
<dbReference type="Pfam" id="PF08669">
    <property type="entry name" value="GCV_T_C"/>
    <property type="match status" value="1"/>
</dbReference>
<dbReference type="SUPFAM" id="SSF51905">
    <property type="entry name" value="FAD/NAD(P)-binding domain"/>
    <property type="match status" value="1"/>
</dbReference>
<sequence>MIGCSVAYHLAHAGWTDVVVLERDRLTSGTTWHAAGLMTCFGSTSETSTAIRLYSRDLYARLEEETGQATGFKPVGLIEAAADEARLEEYRRVAAFQRHLGLEVHEISPREMSDLFPWARTDDLLAGFHVPGDGRVNPVDLTTALAKGARQLGVRVVEGVAVTDVRVDRGRVTGVTTTQGDVECEYVVNCAGMWARELGARNGLVIPNQAAEHYYLITDTIEGLDPDAPVFEDPASYGYYREEGGGMMVGLFEPVAAPWRVEGVPADFSFGTIPPDWDRMGPFLEKAMARVPVTLEAGVRTFFCGPESFTPDLAPAVGEAPGIRNYFVAAGMNSVGVLSAGGLGRVLAAWITTGRPDVDVTGFDVDRFRPWQADDAYRAARTTEILGTVYAAHTPGKQLRSARGTLLSPVHDRLVEQGGYLREVSGWEGADWFAGRGVAPTAEPTWGHAPWFGSWEAEHRAVREGVGLMDMSFMAKLAVRGPDAASVLDRVSAGDVTAAAETITYTQWLDEGGRIEADLTVTKLADDDFLVVASDTAHGHVLAWLGRAVGDADVEVEDVTADYAQLNLQGPRSRDVLAGLTDADLSTEVFGFRTARWIDVAGVRVLCARITYLGELGYELYVPAADGLKVYDALQDAGAAYDLRPVGLKALASLRLEKGYRDFGHDIDNTDCPLEVGLGFALALDKPGGFVGREAVLERRAAHAAAGGMGQRLVQVRLLDPEPLLHHAEVVYRDGVAVGYVRAASYGWTLGSAVGLAMVSGQGDPVTPDWLSAGTWEVDVAGTRHAAEVSLRPMYDPTSARVRA</sequence>
<reference evidence="6 7" key="1">
    <citation type="journal article" date="2019" name="Int. J. Syst. Evol. Microbiol.">
        <title>The Global Catalogue of Microorganisms (GCM) 10K type strain sequencing project: providing services to taxonomists for standard genome sequencing and annotation.</title>
        <authorList>
            <consortium name="The Broad Institute Genomics Platform"/>
            <consortium name="The Broad Institute Genome Sequencing Center for Infectious Disease"/>
            <person name="Wu L."/>
            <person name="Ma J."/>
        </authorList>
    </citation>
    <scope>NUCLEOTIDE SEQUENCE [LARGE SCALE GENOMIC DNA]</scope>
    <source>
        <strain evidence="6 7">JCM 11813</strain>
    </source>
</reference>